<evidence type="ECO:0000313" key="3">
    <source>
        <dbReference type="EMBL" id="KTD55924.1"/>
    </source>
</evidence>
<name>A0A0W0YH18_9GAMM</name>
<evidence type="ECO:0000313" key="4">
    <source>
        <dbReference type="Proteomes" id="UP000054621"/>
    </source>
</evidence>
<dbReference type="PROSITE" id="PS51257">
    <property type="entry name" value="PROKAR_LIPOPROTEIN"/>
    <property type="match status" value="1"/>
</dbReference>
<dbReference type="eggNOG" id="ENOG5032BJ7">
    <property type="taxonomic scope" value="Bacteria"/>
</dbReference>
<dbReference type="AlphaFoldDB" id="A0A0W0YH18"/>
<feature type="chain" id="PRO_5006917606" description="Lipoprotein" evidence="2">
    <location>
        <begin position="19"/>
        <end position="79"/>
    </location>
</feature>
<reference evidence="3 4" key="1">
    <citation type="submission" date="2015-11" db="EMBL/GenBank/DDBJ databases">
        <title>Genomic analysis of 38 Legionella species identifies large and diverse effector repertoires.</title>
        <authorList>
            <person name="Burstein D."/>
            <person name="Amaro F."/>
            <person name="Zusman T."/>
            <person name="Lifshitz Z."/>
            <person name="Cohen O."/>
            <person name="Gilbert J.A."/>
            <person name="Pupko T."/>
            <person name="Shuman H.A."/>
            <person name="Segal G."/>
        </authorList>
    </citation>
    <scope>NUCLEOTIDE SEQUENCE [LARGE SCALE GENOMIC DNA]</scope>
    <source>
        <strain evidence="3 4">Mt.St.Helens-4</strain>
    </source>
</reference>
<feature type="signal peptide" evidence="2">
    <location>
        <begin position="1"/>
        <end position="18"/>
    </location>
</feature>
<organism evidence="3 4">
    <name type="scientific">Legionella sainthelensi</name>
    <dbReference type="NCBI Taxonomy" id="28087"/>
    <lineage>
        <taxon>Bacteria</taxon>
        <taxon>Pseudomonadati</taxon>
        <taxon>Pseudomonadota</taxon>
        <taxon>Gammaproteobacteria</taxon>
        <taxon>Legionellales</taxon>
        <taxon>Legionellaceae</taxon>
        <taxon>Legionella</taxon>
    </lineage>
</organism>
<keyword evidence="2" id="KW-0732">Signal</keyword>
<dbReference type="EMBL" id="LNYV01000034">
    <property type="protein sequence ID" value="KTD55924.1"/>
    <property type="molecule type" value="Genomic_DNA"/>
</dbReference>
<comment type="caution">
    <text evidence="3">The sequence shown here is derived from an EMBL/GenBank/DDBJ whole genome shotgun (WGS) entry which is preliminary data.</text>
</comment>
<dbReference type="STRING" id="28087.Lsai_2054"/>
<protein>
    <recommendedName>
        <fullName evidence="5">Lipoprotein</fullName>
    </recommendedName>
</protein>
<proteinExistence type="predicted"/>
<dbReference type="RefSeq" id="WP_027271005.1">
    <property type="nucleotide sequence ID" value="NZ_CAAAJE010000012.1"/>
</dbReference>
<dbReference type="PATRIC" id="fig|28087.4.peg.2218"/>
<feature type="region of interest" description="Disordered" evidence="1">
    <location>
        <begin position="41"/>
        <end position="79"/>
    </location>
</feature>
<accession>A0A0W0YH18</accession>
<sequence>MKRLMICFVLLSSLISCKMTQPEYYDAGYFNSVPPRSEIYGFDEHPHDYRNPKRGHRPAVKKANSDSKVTQAQEKSRSS</sequence>
<evidence type="ECO:0000256" key="2">
    <source>
        <dbReference type="SAM" id="SignalP"/>
    </source>
</evidence>
<feature type="compositionally biased region" description="Basic and acidic residues" evidence="1">
    <location>
        <begin position="42"/>
        <end position="51"/>
    </location>
</feature>
<dbReference type="OrthoDB" id="5653353at2"/>
<evidence type="ECO:0008006" key="5">
    <source>
        <dbReference type="Google" id="ProtNLM"/>
    </source>
</evidence>
<gene>
    <name evidence="3" type="ORF">Lsai_2054</name>
</gene>
<dbReference type="Proteomes" id="UP000054621">
    <property type="component" value="Unassembled WGS sequence"/>
</dbReference>
<evidence type="ECO:0000256" key="1">
    <source>
        <dbReference type="SAM" id="MobiDB-lite"/>
    </source>
</evidence>